<feature type="region of interest" description="Disordered" evidence="1">
    <location>
        <begin position="257"/>
        <end position="895"/>
    </location>
</feature>
<sequence length="895" mass="95170">MQPLGEREPGHVAPQSRDRRSLAGEQQRDHVGVGLGVPRPELDLAHRGDRPGASDRSAVDLEPLVEQRAGGDDRVVGESRPILAQPAQGRRQPPPVAVEDGHQLVGRVDGPREPPRVVEGRGRRDDDPQRRALQPLAQTGEALGPGRRRPRPQDRDLRDRRGPRLQPLLGDEAADRDALGVRVGRDPEDPRAADERHRRVADDAQQVSGLADRPRGPAAARRQQRRHAVGAADGGCRTAWIAAVVDRPQDELAAAVQAAASVEPPDGQRRALGVGPADAGVGTGQVGGLQQPSRRRATGGAVADGERRRSRLAATVDRRVGEPGAGGRQVDRRRPRLARAAAQLRPDLPGRAGAAQPHGDRPRGPGRRPLLERRRIGDDHVAARGRRGHGQAQQLPADRGGRQRRAAEDVALLGGHGATASGDQAGEHRGQHQDRHRGQRLGPHQPQADGLGGARIGRAAPTARRSGVAARGRVARRRAVAAAQPAGRDQAGHDCGGHQRDLDRQHPAVAGPAQVVPAVDLAEGGDEAGDREHDDRADRERREGPDRPAAAAQHHQGDQPARPETGGEPVQAAEERGDEGAIAETLDVAVGPVGGEGDGARGGQQRVAARVATRPQPQREAAEQATERQPREGDPAVAVARQQGQRGVADAGGRQHGDGLGGPEEGERERDGRQAVPASLGPGTALVARDPPAEQHAAEQRGRAEQPQPADGELEPALAGDVLAPAGADPGRRAAAEPLRSRGRGALRSGDAEPERAGGRVAVGAERDPLHVVDRRAQRSAERRHQQRVVADAQRAGRDPRPARATDLDRRAARDHALGERQPDVLRWLVGREPAERGGLDQRRVRRRGGRQQAGEEQGHDECGRGGDPPRPRRHGPLTGARDHRLLRGARSVAP</sequence>
<feature type="compositionally biased region" description="Low complexity" evidence="1">
    <location>
        <begin position="507"/>
        <end position="519"/>
    </location>
</feature>
<feature type="compositionally biased region" description="Basic and acidic residues" evidence="1">
    <location>
        <begin position="795"/>
        <end position="824"/>
    </location>
</feature>
<feature type="compositionally biased region" description="Basic and acidic residues" evidence="1">
    <location>
        <begin position="151"/>
        <end position="162"/>
    </location>
</feature>
<feature type="compositionally biased region" description="Basic and acidic residues" evidence="1">
    <location>
        <begin position="765"/>
        <end position="784"/>
    </location>
</feature>
<feature type="compositionally biased region" description="Low complexity" evidence="1">
    <location>
        <begin position="338"/>
        <end position="349"/>
    </location>
</feature>
<evidence type="ECO:0000313" key="3">
    <source>
        <dbReference type="Proteomes" id="UP000005143"/>
    </source>
</evidence>
<feature type="compositionally biased region" description="Basic and acidic residues" evidence="1">
    <location>
        <begin position="109"/>
        <end position="130"/>
    </location>
</feature>
<dbReference type="Proteomes" id="UP000005143">
    <property type="component" value="Unassembled WGS sequence"/>
</dbReference>
<feature type="compositionally biased region" description="Basic and acidic residues" evidence="1">
    <location>
        <begin position="490"/>
        <end position="506"/>
    </location>
</feature>
<feature type="compositionally biased region" description="Basic and acidic residues" evidence="1">
    <location>
        <begin position="40"/>
        <end position="59"/>
    </location>
</feature>
<feature type="compositionally biased region" description="Basic and acidic residues" evidence="1">
    <location>
        <begin position="399"/>
        <end position="408"/>
    </location>
</feature>
<accession>H0E3G7</accession>
<feature type="compositionally biased region" description="Basic and acidic residues" evidence="1">
    <location>
        <begin position="620"/>
        <end position="634"/>
    </location>
</feature>
<dbReference type="AlphaFoldDB" id="H0E3G7"/>
<reference evidence="2 3" key="1">
    <citation type="journal article" date="2013" name="Biodegradation">
        <title>Quantitative proteomic analysis of ibuprofen-degrading Patulibacter sp. strain I11.</title>
        <authorList>
            <person name="Almeida B."/>
            <person name="Kjeldal H."/>
            <person name="Lolas I."/>
            <person name="Knudsen A.D."/>
            <person name="Carvalho G."/>
            <person name="Nielsen K.L."/>
            <person name="Barreto Crespo M.T."/>
            <person name="Stensballe A."/>
            <person name="Nielsen J.L."/>
        </authorList>
    </citation>
    <scope>NUCLEOTIDE SEQUENCE [LARGE SCALE GENOMIC DNA]</scope>
    <source>
        <strain evidence="2 3">I11</strain>
    </source>
</reference>
<feature type="compositionally biased region" description="Basic and acidic residues" evidence="1">
    <location>
        <begin position="173"/>
        <end position="202"/>
    </location>
</feature>
<evidence type="ECO:0000256" key="1">
    <source>
        <dbReference type="SAM" id="MobiDB-lite"/>
    </source>
</evidence>
<dbReference type="EMBL" id="AGUD01000070">
    <property type="protein sequence ID" value="EHN11781.1"/>
    <property type="molecule type" value="Genomic_DNA"/>
</dbReference>
<comment type="caution">
    <text evidence="2">The sequence shown here is derived from an EMBL/GenBank/DDBJ whole genome shotgun (WGS) entry which is preliminary data.</text>
</comment>
<evidence type="ECO:0000313" key="2">
    <source>
        <dbReference type="EMBL" id="EHN11781.1"/>
    </source>
</evidence>
<proteinExistence type="predicted"/>
<feature type="region of interest" description="Disordered" evidence="1">
    <location>
        <begin position="1"/>
        <end position="233"/>
    </location>
</feature>
<feature type="compositionally biased region" description="Basic and acidic residues" evidence="1">
    <location>
        <begin position="833"/>
        <end position="843"/>
    </location>
</feature>
<organism evidence="2 3">
    <name type="scientific">Patulibacter medicamentivorans</name>
    <dbReference type="NCBI Taxonomy" id="1097667"/>
    <lineage>
        <taxon>Bacteria</taxon>
        <taxon>Bacillati</taxon>
        <taxon>Actinomycetota</taxon>
        <taxon>Thermoleophilia</taxon>
        <taxon>Solirubrobacterales</taxon>
        <taxon>Patulibacteraceae</taxon>
        <taxon>Patulibacter</taxon>
    </lineage>
</organism>
<feature type="compositionally biased region" description="Basic and acidic residues" evidence="1">
    <location>
        <begin position="358"/>
        <end position="382"/>
    </location>
</feature>
<gene>
    <name evidence="2" type="ORF">PAI11_13380</name>
</gene>
<keyword evidence="3" id="KW-1185">Reference proteome</keyword>
<feature type="compositionally biased region" description="Gly residues" evidence="1">
    <location>
        <begin position="592"/>
        <end position="602"/>
    </location>
</feature>
<name>H0E3G7_9ACTN</name>
<feature type="compositionally biased region" description="Low complexity" evidence="1">
    <location>
        <begin position="463"/>
        <end position="472"/>
    </location>
</feature>
<feature type="compositionally biased region" description="Basic and acidic residues" evidence="1">
    <location>
        <begin position="691"/>
        <end position="704"/>
    </location>
</feature>
<feature type="compositionally biased region" description="Basic and acidic residues" evidence="1">
    <location>
        <begin position="528"/>
        <end position="546"/>
    </location>
</feature>
<feature type="compositionally biased region" description="Basic and acidic residues" evidence="1">
    <location>
        <begin position="857"/>
        <end position="871"/>
    </location>
</feature>
<protein>
    <submittedName>
        <fullName evidence="2">Uncharacterized protein</fullName>
    </submittedName>
</protein>
<feature type="compositionally biased region" description="Basic and acidic residues" evidence="1">
    <location>
        <begin position="1"/>
        <end position="31"/>
    </location>
</feature>